<reference evidence="2" key="1">
    <citation type="submission" date="2023-08" db="EMBL/GenBank/DDBJ databases">
        <authorList>
            <person name="Alioto T."/>
            <person name="Alioto T."/>
            <person name="Gomez Garrido J."/>
        </authorList>
    </citation>
    <scope>NUCLEOTIDE SEQUENCE</scope>
</reference>
<dbReference type="Pfam" id="PF08742">
    <property type="entry name" value="C8"/>
    <property type="match status" value="1"/>
</dbReference>
<dbReference type="AlphaFoldDB" id="A0AA36FLQ5"/>
<dbReference type="InterPro" id="IPR014853">
    <property type="entry name" value="VWF/SSPO/ZAN-like_Cys-rich_dom"/>
</dbReference>
<protein>
    <recommendedName>
        <fullName evidence="1">VWF/SSPO/Zonadhesin-like cysteine-rich domain-containing protein</fullName>
    </recommendedName>
</protein>
<dbReference type="EMBL" id="OX597841">
    <property type="protein sequence ID" value="CAI9742357.1"/>
    <property type="molecule type" value="Genomic_DNA"/>
</dbReference>
<name>A0AA36FLQ5_OCTVU</name>
<evidence type="ECO:0000259" key="1">
    <source>
        <dbReference type="Pfam" id="PF08742"/>
    </source>
</evidence>
<accession>A0AA36FLQ5</accession>
<dbReference type="PANTHER" id="PTHR37860">
    <property type="entry name" value="AGAP008810-PA"/>
    <property type="match status" value="1"/>
</dbReference>
<gene>
    <name evidence="2" type="ORF">OCTVUL_1B030190</name>
</gene>
<proteinExistence type="predicted"/>
<evidence type="ECO:0000313" key="3">
    <source>
        <dbReference type="Proteomes" id="UP001162480"/>
    </source>
</evidence>
<keyword evidence="3" id="KW-1185">Reference proteome</keyword>
<organism evidence="2 3">
    <name type="scientific">Octopus vulgaris</name>
    <name type="common">Common octopus</name>
    <dbReference type="NCBI Taxonomy" id="6645"/>
    <lineage>
        <taxon>Eukaryota</taxon>
        <taxon>Metazoa</taxon>
        <taxon>Spiralia</taxon>
        <taxon>Lophotrochozoa</taxon>
        <taxon>Mollusca</taxon>
        <taxon>Cephalopoda</taxon>
        <taxon>Coleoidea</taxon>
        <taxon>Octopodiformes</taxon>
        <taxon>Octopoda</taxon>
        <taxon>Incirrata</taxon>
        <taxon>Octopodidae</taxon>
        <taxon>Octopus</taxon>
    </lineage>
</organism>
<feature type="domain" description="VWF/SSPO/Zonadhesin-like cysteine-rich" evidence="1">
    <location>
        <begin position="37"/>
        <end position="95"/>
    </location>
</feature>
<dbReference type="PANTHER" id="PTHR37860:SF2">
    <property type="entry name" value="VITELLOGENIN DOMAIN-CONTAINING PROTEIN"/>
    <property type="match status" value="1"/>
</dbReference>
<dbReference type="Proteomes" id="UP001162480">
    <property type="component" value="Chromosome 28"/>
</dbReference>
<sequence>MRHRGGLGEFVNSWTEERDCRYRDVAIPHRVKDNFLCSEIFLESLSPFRHCFKQVSSEPFYHMCIVEVDERSPVNTICDVSMYYIDQCSYKNVPVTLPKMCYSGSF</sequence>
<evidence type="ECO:0000313" key="2">
    <source>
        <dbReference type="EMBL" id="CAI9742357.1"/>
    </source>
</evidence>